<keyword evidence="3" id="KW-1185">Reference proteome</keyword>
<name>A0ABT7TH70_9MICO</name>
<protein>
    <submittedName>
        <fullName evidence="2">MmcQ/YjbR family DNA-binding protein</fullName>
    </submittedName>
</protein>
<dbReference type="Pfam" id="PF04237">
    <property type="entry name" value="YjbR"/>
    <property type="match status" value="1"/>
</dbReference>
<keyword evidence="2" id="KW-0238">DNA-binding</keyword>
<evidence type="ECO:0000313" key="3">
    <source>
        <dbReference type="Proteomes" id="UP001235720"/>
    </source>
</evidence>
<dbReference type="RefSeq" id="WP_289470531.1">
    <property type="nucleotide sequence ID" value="NZ_JAUCMM010000007.1"/>
</dbReference>
<evidence type="ECO:0000313" key="2">
    <source>
        <dbReference type="EMBL" id="MDM7888937.1"/>
    </source>
</evidence>
<reference evidence="2 3" key="1">
    <citation type="submission" date="2023-06" db="EMBL/GenBank/DDBJ databases">
        <authorList>
            <person name="Feng G."/>
            <person name="Li J."/>
            <person name="Zhu H."/>
        </authorList>
    </citation>
    <scope>NUCLEOTIDE SEQUENCE [LARGE SCALE GENOMIC DNA]</scope>
    <source>
        <strain evidence="2 3">RHCJP20</strain>
    </source>
</reference>
<feature type="region of interest" description="Disordered" evidence="1">
    <location>
        <begin position="115"/>
        <end position="160"/>
    </location>
</feature>
<evidence type="ECO:0000256" key="1">
    <source>
        <dbReference type="SAM" id="MobiDB-lite"/>
    </source>
</evidence>
<dbReference type="PANTHER" id="PTHR35145:SF1">
    <property type="entry name" value="CYTOPLASMIC PROTEIN"/>
    <property type="match status" value="1"/>
</dbReference>
<dbReference type="GO" id="GO:0003677">
    <property type="term" value="F:DNA binding"/>
    <property type="evidence" value="ECO:0007669"/>
    <property type="project" value="UniProtKB-KW"/>
</dbReference>
<dbReference type="Gene3D" id="3.90.1150.30">
    <property type="match status" value="1"/>
</dbReference>
<organism evidence="2 3">
    <name type="scientific">Curtobacterium subtropicum</name>
    <dbReference type="NCBI Taxonomy" id="3055138"/>
    <lineage>
        <taxon>Bacteria</taxon>
        <taxon>Bacillati</taxon>
        <taxon>Actinomycetota</taxon>
        <taxon>Actinomycetes</taxon>
        <taxon>Micrococcales</taxon>
        <taxon>Microbacteriaceae</taxon>
        <taxon>Curtobacterium</taxon>
    </lineage>
</organism>
<feature type="compositionally biased region" description="Basic and acidic residues" evidence="1">
    <location>
        <begin position="135"/>
        <end position="154"/>
    </location>
</feature>
<accession>A0ABT7TH70</accession>
<dbReference type="PANTHER" id="PTHR35145">
    <property type="entry name" value="CYTOPLASMIC PROTEIN-RELATED"/>
    <property type="match status" value="1"/>
</dbReference>
<dbReference type="SUPFAM" id="SSF142906">
    <property type="entry name" value="YjbR-like"/>
    <property type="match status" value="1"/>
</dbReference>
<sequence>MDGAALHEVTFRTALALPAVEETQPFGEQSVVHKVVGRMFVLATTLRGVPIVNLKCAPPHAAALVRDHAEITPGWHMDKRHWITLSPGDGLDETMVEDLVANSYDLVVAGLPRARRPLDPGAGRRAGDSDATAGEDLRDVADDLRGEPVSRVEHGAGPLG</sequence>
<comment type="caution">
    <text evidence="2">The sequence shown here is derived from an EMBL/GenBank/DDBJ whole genome shotgun (WGS) entry which is preliminary data.</text>
</comment>
<dbReference type="Proteomes" id="UP001235720">
    <property type="component" value="Unassembled WGS sequence"/>
</dbReference>
<dbReference type="InterPro" id="IPR058532">
    <property type="entry name" value="YjbR/MT2646/Rv2570-like"/>
</dbReference>
<gene>
    <name evidence="2" type="ORF">QUG98_10770</name>
</gene>
<dbReference type="InterPro" id="IPR007351">
    <property type="entry name" value="YjbR"/>
</dbReference>
<proteinExistence type="predicted"/>
<dbReference type="EMBL" id="JAUCMM010000007">
    <property type="protein sequence ID" value="MDM7888937.1"/>
    <property type="molecule type" value="Genomic_DNA"/>
</dbReference>
<dbReference type="InterPro" id="IPR038056">
    <property type="entry name" value="YjbR-like_sf"/>
</dbReference>